<evidence type="ECO:0000256" key="13">
    <source>
        <dbReference type="ARBA" id="ARBA00023324"/>
    </source>
</evidence>
<keyword evidence="12 17" id="KW-1015">Disulfide bond</keyword>
<evidence type="ECO:0000256" key="5">
    <source>
        <dbReference type="ARBA" id="ARBA00022525"/>
    </source>
</evidence>
<evidence type="ECO:0000313" key="20">
    <source>
        <dbReference type="EMBL" id="CAH2033776.1"/>
    </source>
</evidence>
<keyword evidence="15 18" id="KW-0106">Calcium</keyword>
<dbReference type="GO" id="GO:0042744">
    <property type="term" value="P:hydrogen peroxide catabolic process"/>
    <property type="evidence" value="ECO:0007669"/>
    <property type="project" value="UniProtKB-KW"/>
</dbReference>
<evidence type="ECO:0000256" key="1">
    <source>
        <dbReference type="ARBA" id="ARBA00000189"/>
    </source>
</evidence>
<evidence type="ECO:0000256" key="8">
    <source>
        <dbReference type="ARBA" id="ARBA00022723"/>
    </source>
</evidence>
<dbReference type="GO" id="GO:0046872">
    <property type="term" value="F:metal ion binding"/>
    <property type="evidence" value="ECO:0007669"/>
    <property type="project" value="UniProtKB-UniRule"/>
</dbReference>
<dbReference type="InterPro" id="IPR002016">
    <property type="entry name" value="Haem_peroxidase"/>
</dbReference>
<evidence type="ECO:0000256" key="16">
    <source>
        <dbReference type="PIRSR" id="PIRSR600823-4"/>
    </source>
</evidence>
<dbReference type="PRINTS" id="PR00461">
    <property type="entry name" value="PLPEROXIDASE"/>
</dbReference>
<reference evidence="20 21" key="1">
    <citation type="submission" date="2022-03" db="EMBL/GenBank/DDBJ databases">
        <authorList>
            <person name="Nunn A."/>
            <person name="Chopra R."/>
            <person name="Nunn A."/>
            <person name="Contreras Garrido A."/>
        </authorList>
    </citation>
    <scope>NUCLEOTIDE SEQUENCE [LARGE SCALE GENOMIC DNA]</scope>
</reference>
<feature type="site" description="Transition state stabilizer" evidence="16">
    <location>
        <position position="59"/>
    </location>
</feature>
<dbReference type="PANTHER" id="PTHR31517:SF17">
    <property type="entry name" value="PEROXIDASE 6"/>
    <property type="match status" value="1"/>
</dbReference>
<evidence type="ECO:0000256" key="4">
    <source>
        <dbReference type="ARBA" id="ARBA00012313"/>
    </source>
</evidence>
<dbReference type="Gene3D" id="1.10.520.10">
    <property type="match status" value="1"/>
</dbReference>
<keyword evidence="21" id="KW-1185">Reference proteome</keyword>
<accession>A0AAU9R989</accession>
<comment type="catalytic activity">
    <reaction evidence="1 18">
        <text>2 a phenolic donor + H2O2 = 2 a phenolic radical donor + 2 H2O</text>
        <dbReference type="Rhea" id="RHEA:56136"/>
        <dbReference type="ChEBI" id="CHEBI:15377"/>
        <dbReference type="ChEBI" id="CHEBI:16240"/>
        <dbReference type="ChEBI" id="CHEBI:139520"/>
        <dbReference type="ChEBI" id="CHEBI:139521"/>
        <dbReference type="EC" id="1.11.1.7"/>
    </reaction>
</comment>
<comment type="subcellular location">
    <subcellularLocation>
        <location evidence="18">Secreted</location>
    </subcellularLocation>
</comment>
<feature type="binding site" evidence="15">
    <location>
        <position position="192"/>
    </location>
    <ligand>
        <name>Ca(2+)</name>
        <dbReference type="ChEBI" id="CHEBI:29108"/>
        <label>2</label>
    </ligand>
</feature>
<evidence type="ECO:0000256" key="18">
    <source>
        <dbReference type="RuleBase" id="RU362060"/>
    </source>
</evidence>
<comment type="cofactor">
    <cofactor evidence="15 18">
        <name>Ca(2+)</name>
        <dbReference type="ChEBI" id="CHEBI:29108"/>
    </cofactor>
    <text evidence="15 18">Binds 2 calcium ions per subunit.</text>
</comment>
<feature type="domain" description="Plant heme peroxidase family profile" evidence="19">
    <location>
        <begin position="22"/>
        <end position="328"/>
    </location>
</feature>
<evidence type="ECO:0000256" key="9">
    <source>
        <dbReference type="ARBA" id="ARBA00022729"/>
    </source>
</evidence>
<dbReference type="InterPro" id="IPR000823">
    <property type="entry name" value="Peroxidase_pln"/>
</dbReference>
<feature type="disulfide bond" evidence="17">
    <location>
        <begin position="32"/>
        <end position="113"/>
    </location>
</feature>
<comment type="cofactor">
    <cofactor evidence="15 18">
        <name>heme b</name>
        <dbReference type="ChEBI" id="CHEBI:60344"/>
    </cofactor>
    <text evidence="15 18">Binds 1 heme b (iron(II)-protoporphyrin IX) group per subunit.</text>
</comment>
<evidence type="ECO:0000256" key="10">
    <source>
        <dbReference type="ARBA" id="ARBA00023002"/>
    </source>
</evidence>
<keyword evidence="8 15" id="KW-0479">Metal-binding</keyword>
<dbReference type="FunFam" id="1.10.520.10:FF:000008">
    <property type="entry name" value="Peroxidase"/>
    <property type="match status" value="1"/>
</dbReference>
<dbReference type="AlphaFoldDB" id="A0AAU9R989"/>
<dbReference type="PROSITE" id="PS50873">
    <property type="entry name" value="PEROXIDASE_4"/>
    <property type="match status" value="1"/>
</dbReference>
<feature type="disulfide bond" evidence="17">
    <location>
        <begin position="119"/>
        <end position="324"/>
    </location>
</feature>
<dbReference type="InterPro" id="IPR010255">
    <property type="entry name" value="Haem_peroxidase_sf"/>
</dbReference>
<comment type="function">
    <text evidence="2">Removal of H(2)O(2), oxidation of toxic reductants, biosynthesis and degradation of lignin, suberization, auxin catabolism, response to environmental stresses such as wounding, pathogen attack and oxidative stress. These functions might be dependent on each isozyme/isoform in each plant tissue.</text>
</comment>
<evidence type="ECO:0000256" key="12">
    <source>
        <dbReference type="ARBA" id="ARBA00023157"/>
    </source>
</evidence>
<feature type="binding site" evidence="15">
    <location>
        <position position="64"/>
    </location>
    <ligand>
        <name>Ca(2+)</name>
        <dbReference type="ChEBI" id="CHEBI:29108"/>
        <label>1</label>
    </ligand>
</feature>
<dbReference type="Proteomes" id="UP000836841">
    <property type="component" value="Chromosome 1"/>
</dbReference>
<dbReference type="InterPro" id="IPR033905">
    <property type="entry name" value="Secretory_peroxidase"/>
</dbReference>
<organism evidence="20 21">
    <name type="scientific">Thlaspi arvense</name>
    <name type="common">Field penny-cress</name>
    <dbReference type="NCBI Taxonomy" id="13288"/>
    <lineage>
        <taxon>Eukaryota</taxon>
        <taxon>Viridiplantae</taxon>
        <taxon>Streptophyta</taxon>
        <taxon>Embryophyta</taxon>
        <taxon>Tracheophyta</taxon>
        <taxon>Spermatophyta</taxon>
        <taxon>Magnoliopsida</taxon>
        <taxon>eudicotyledons</taxon>
        <taxon>Gunneridae</taxon>
        <taxon>Pentapetalae</taxon>
        <taxon>rosids</taxon>
        <taxon>malvids</taxon>
        <taxon>Brassicales</taxon>
        <taxon>Brassicaceae</taxon>
        <taxon>Thlaspideae</taxon>
        <taxon>Thlaspi</taxon>
    </lineage>
</organism>
<dbReference type="PANTHER" id="PTHR31517">
    <property type="match status" value="1"/>
</dbReference>
<sequence>MKSCGLRCLFILLSLPCLIQASLSPDYYRKTCPDFDQTLVEIVSQKQIAAPTTAAGTLRLFFHDCMVDGCDASILVASTPRKTSERDADINHSLPGDAFDLITRIKTAVELKCPNVVSCSDILVGATRSLVSMVGGPRINVKFGRKDSLVSEMDRVEGKLARPNMTMEHIISIFEKSGLTVQEMVALVGAHTIGFSHCKEFASRIFNSKNQSDLNAAAPEGMNPKYAAELRKLCANYTKDEEMSAFNDVFTPGKFDNMYYKNLKHGYGLLESDQAIASDNRTRSLVDLYARNETAFFDAFAKAMEKVSEQKVKTEKHGDVRRRCDQYNDYKG</sequence>
<comment type="similarity">
    <text evidence="3">Belongs to the peroxidase family. Ascorbate peroxidase subfamily.</text>
</comment>
<dbReference type="GO" id="GO:0005576">
    <property type="term" value="C:extracellular region"/>
    <property type="evidence" value="ECO:0007669"/>
    <property type="project" value="UniProtKB-SubCell"/>
</dbReference>
<evidence type="ECO:0000256" key="7">
    <source>
        <dbReference type="ARBA" id="ARBA00022617"/>
    </source>
</evidence>
<comment type="similarity">
    <text evidence="18">Belongs to the peroxidase family. Classical plant (class III) peroxidase subfamily.</text>
</comment>
<feature type="binding site" evidence="15">
    <location>
        <position position="85"/>
    </location>
    <ligand>
        <name>Ca(2+)</name>
        <dbReference type="ChEBI" id="CHEBI:29108"/>
        <label>1</label>
    </ligand>
</feature>
<feature type="signal peptide" evidence="18">
    <location>
        <begin position="1"/>
        <end position="21"/>
    </location>
</feature>
<dbReference type="EMBL" id="OU466857">
    <property type="protein sequence ID" value="CAH2033776.1"/>
    <property type="molecule type" value="Genomic_DNA"/>
</dbReference>
<keyword evidence="11 15" id="KW-0408">Iron</keyword>
<keyword evidence="9 18" id="KW-0732">Signal</keyword>
<dbReference type="GO" id="GO:0140825">
    <property type="term" value="F:lactoperoxidase activity"/>
    <property type="evidence" value="ECO:0007669"/>
    <property type="project" value="UniProtKB-EC"/>
</dbReference>
<dbReference type="GO" id="GO:0006979">
    <property type="term" value="P:response to oxidative stress"/>
    <property type="evidence" value="ECO:0007669"/>
    <property type="project" value="UniProtKB-UniRule"/>
</dbReference>
<feature type="active site" description="Proton acceptor" evidence="14">
    <location>
        <position position="63"/>
    </location>
</feature>
<dbReference type="PRINTS" id="PR00458">
    <property type="entry name" value="PEROXIDASE"/>
</dbReference>
<dbReference type="InterPro" id="IPR019794">
    <property type="entry name" value="Peroxidases_AS"/>
</dbReference>
<keyword evidence="7 18" id="KW-0349">Heme</keyword>
<evidence type="ECO:0000256" key="3">
    <source>
        <dbReference type="ARBA" id="ARBA00006873"/>
    </source>
</evidence>
<evidence type="ECO:0000256" key="14">
    <source>
        <dbReference type="PIRSR" id="PIRSR600823-1"/>
    </source>
</evidence>
<dbReference type="FunFam" id="1.10.420.10:FF:000001">
    <property type="entry name" value="Peroxidase"/>
    <property type="match status" value="1"/>
</dbReference>
<proteinExistence type="inferred from homology"/>
<dbReference type="SUPFAM" id="SSF48113">
    <property type="entry name" value="Heme-dependent peroxidases"/>
    <property type="match status" value="1"/>
</dbReference>
<feature type="disulfide bond" evidence="17">
    <location>
        <begin position="198"/>
        <end position="234"/>
    </location>
</feature>
<evidence type="ECO:0000256" key="2">
    <source>
        <dbReference type="ARBA" id="ARBA00002322"/>
    </source>
</evidence>
<dbReference type="Gene3D" id="1.10.420.10">
    <property type="entry name" value="Peroxidase, domain 2"/>
    <property type="match status" value="1"/>
</dbReference>
<feature type="binding site" evidence="15">
    <location>
        <position position="256"/>
    </location>
    <ligand>
        <name>Ca(2+)</name>
        <dbReference type="ChEBI" id="CHEBI:29108"/>
        <label>2</label>
    </ligand>
</feature>
<dbReference type="Pfam" id="PF00141">
    <property type="entry name" value="peroxidase"/>
    <property type="match status" value="1"/>
</dbReference>
<evidence type="ECO:0000256" key="15">
    <source>
        <dbReference type="PIRSR" id="PIRSR600823-3"/>
    </source>
</evidence>
<dbReference type="GO" id="GO:0020037">
    <property type="term" value="F:heme binding"/>
    <property type="evidence" value="ECO:0007669"/>
    <property type="project" value="UniProtKB-UniRule"/>
</dbReference>
<evidence type="ECO:0000256" key="11">
    <source>
        <dbReference type="ARBA" id="ARBA00023004"/>
    </source>
</evidence>
<dbReference type="InterPro" id="IPR019793">
    <property type="entry name" value="Peroxidases_heam-ligand_BS"/>
</dbReference>
<feature type="binding site" evidence="15">
    <location>
        <position position="67"/>
    </location>
    <ligand>
        <name>Ca(2+)</name>
        <dbReference type="ChEBI" id="CHEBI:29108"/>
        <label>1</label>
    </ligand>
</feature>
<evidence type="ECO:0000256" key="17">
    <source>
        <dbReference type="PIRSR" id="PIRSR600823-5"/>
    </source>
</evidence>
<keyword evidence="5 18" id="KW-0964">Secreted</keyword>
<feature type="binding site" description="axial binding residue" evidence="15">
    <location>
        <position position="191"/>
    </location>
    <ligand>
        <name>heme b</name>
        <dbReference type="ChEBI" id="CHEBI:60344"/>
    </ligand>
    <ligandPart>
        <name>Fe</name>
        <dbReference type="ChEBI" id="CHEBI:18248"/>
    </ligandPart>
</feature>
<feature type="binding site" evidence="15">
    <location>
        <position position="248"/>
    </location>
    <ligand>
        <name>Ca(2+)</name>
        <dbReference type="ChEBI" id="CHEBI:29108"/>
        <label>2</label>
    </ligand>
</feature>
<evidence type="ECO:0000256" key="6">
    <source>
        <dbReference type="ARBA" id="ARBA00022559"/>
    </source>
</evidence>
<feature type="binding site" evidence="15">
    <location>
        <position position="69"/>
    </location>
    <ligand>
        <name>Ca(2+)</name>
        <dbReference type="ChEBI" id="CHEBI:29108"/>
        <label>1</label>
    </ligand>
</feature>
<dbReference type="PROSITE" id="PS00435">
    <property type="entry name" value="PEROXIDASE_1"/>
    <property type="match status" value="1"/>
</dbReference>
<gene>
    <name evidence="20" type="ORF">TAV2_LOCUS3007</name>
</gene>
<evidence type="ECO:0000259" key="19">
    <source>
        <dbReference type="PROSITE" id="PS50873"/>
    </source>
</evidence>
<keyword evidence="6 18" id="KW-0575">Peroxidase</keyword>
<evidence type="ECO:0000313" key="21">
    <source>
        <dbReference type="Proteomes" id="UP000836841"/>
    </source>
</evidence>
<feature type="binding site" evidence="15">
    <location>
        <position position="73"/>
    </location>
    <ligand>
        <name>Ca(2+)</name>
        <dbReference type="ChEBI" id="CHEBI:29108"/>
        <label>1</label>
    </ligand>
</feature>
<name>A0AAU9R989_THLAR</name>
<keyword evidence="13 18" id="KW-0376">Hydrogen peroxide</keyword>
<feature type="disulfide bond" evidence="17">
    <location>
        <begin position="65"/>
        <end position="70"/>
    </location>
</feature>
<protein>
    <recommendedName>
        <fullName evidence="4 18">Peroxidase</fullName>
        <ecNumber evidence="4 18">1.11.1.7</ecNumber>
    </recommendedName>
</protein>
<dbReference type="EC" id="1.11.1.7" evidence="4 18"/>
<dbReference type="PROSITE" id="PS00436">
    <property type="entry name" value="PEROXIDASE_2"/>
    <property type="match status" value="1"/>
</dbReference>
<feature type="binding site" evidence="15">
    <location>
        <position position="71"/>
    </location>
    <ligand>
        <name>Ca(2+)</name>
        <dbReference type="ChEBI" id="CHEBI:29108"/>
        <label>1</label>
    </ligand>
</feature>
<dbReference type="CDD" id="cd00693">
    <property type="entry name" value="secretory_peroxidase"/>
    <property type="match status" value="1"/>
</dbReference>
<keyword evidence="10 18" id="KW-0560">Oxidoreductase</keyword>
<feature type="binding site" evidence="15">
    <location>
        <position position="251"/>
    </location>
    <ligand>
        <name>Ca(2+)</name>
        <dbReference type="ChEBI" id="CHEBI:29108"/>
        <label>2</label>
    </ligand>
</feature>
<feature type="chain" id="PRO_5043096979" description="Peroxidase" evidence="18">
    <location>
        <begin position="22"/>
        <end position="332"/>
    </location>
</feature>